<dbReference type="Pfam" id="PF00857">
    <property type="entry name" value="Isochorismatase"/>
    <property type="match status" value="1"/>
</dbReference>
<dbReference type="InterPro" id="IPR050272">
    <property type="entry name" value="Isochorismatase-like_hydrls"/>
</dbReference>
<dbReference type="PANTHER" id="PTHR43540:SF1">
    <property type="entry name" value="ISOCHORISMATASE HYDROLASE"/>
    <property type="match status" value="1"/>
</dbReference>
<dbReference type="GO" id="GO:0016787">
    <property type="term" value="F:hydrolase activity"/>
    <property type="evidence" value="ECO:0007669"/>
    <property type="project" value="UniProtKB-KW"/>
</dbReference>
<dbReference type="Proteomes" id="UP001596409">
    <property type="component" value="Unassembled WGS sequence"/>
</dbReference>
<evidence type="ECO:0000313" key="4">
    <source>
        <dbReference type="Proteomes" id="UP001596409"/>
    </source>
</evidence>
<dbReference type="CDD" id="cd00431">
    <property type="entry name" value="cysteine_hydrolases"/>
    <property type="match status" value="1"/>
</dbReference>
<gene>
    <name evidence="3" type="ORF">ACFQMH_31355</name>
</gene>
<evidence type="ECO:0000313" key="3">
    <source>
        <dbReference type="EMBL" id="MFC7016116.1"/>
    </source>
</evidence>
<reference evidence="4" key="1">
    <citation type="journal article" date="2019" name="Int. J. Syst. Evol. Microbiol.">
        <title>The Global Catalogue of Microorganisms (GCM) 10K type strain sequencing project: providing services to taxonomists for standard genome sequencing and annotation.</title>
        <authorList>
            <consortium name="The Broad Institute Genomics Platform"/>
            <consortium name="The Broad Institute Genome Sequencing Center for Infectious Disease"/>
            <person name="Wu L."/>
            <person name="Ma J."/>
        </authorList>
    </citation>
    <scope>NUCLEOTIDE SEQUENCE [LARGE SCALE GENOMIC DNA]</scope>
    <source>
        <strain evidence="4">JCM 4855</strain>
    </source>
</reference>
<dbReference type="RefSeq" id="WP_189878859.1">
    <property type="nucleotide sequence ID" value="NZ_BMWA01000030.1"/>
</dbReference>
<keyword evidence="4" id="KW-1185">Reference proteome</keyword>
<dbReference type="InterPro" id="IPR000868">
    <property type="entry name" value="Isochorismatase-like_dom"/>
</dbReference>
<dbReference type="EMBL" id="JBHSYM010000073">
    <property type="protein sequence ID" value="MFC7016116.1"/>
    <property type="molecule type" value="Genomic_DNA"/>
</dbReference>
<keyword evidence="1 3" id="KW-0378">Hydrolase</keyword>
<evidence type="ECO:0000256" key="1">
    <source>
        <dbReference type="ARBA" id="ARBA00022801"/>
    </source>
</evidence>
<organism evidence="3 4">
    <name type="scientific">Streptomyces viridiviolaceus</name>
    <dbReference type="NCBI Taxonomy" id="68282"/>
    <lineage>
        <taxon>Bacteria</taxon>
        <taxon>Bacillati</taxon>
        <taxon>Actinomycetota</taxon>
        <taxon>Actinomycetes</taxon>
        <taxon>Kitasatosporales</taxon>
        <taxon>Streptomycetaceae</taxon>
        <taxon>Streptomyces</taxon>
    </lineage>
</organism>
<dbReference type="Gene3D" id="3.40.50.850">
    <property type="entry name" value="Isochorismatase-like"/>
    <property type="match status" value="1"/>
</dbReference>
<protein>
    <submittedName>
        <fullName evidence="3">Cysteine hydrolase family protein</fullName>
    </submittedName>
</protein>
<name>A0ABW2E7I9_9ACTN</name>
<sequence length="197" mass="21375">MLEKSPSTALLLLDFIPAVVPAFGGSPDLLQKVQHLANEARISGVPTIFTRTAFRPGSPEVTKSNRLIHQVAHNYPFGEGDLSSEICPELKPSSDDIVVTKRRVSAFFGTDLEIVLRSMHINALVLAGVCTSGVVLSTVRDAADRDYQVTVLVDGCADVHEEDHQYLMNRIIPMHATLSTVDDWLTTLASAAAQPRA</sequence>
<proteinExistence type="predicted"/>
<feature type="domain" description="Isochorismatase-like" evidence="2">
    <location>
        <begin position="8"/>
        <end position="183"/>
    </location>
</feature>
<comment type="caution">
    <text evidence="3">The sequence shown here is derived from an EMBL/GenBank/DDBJ whole genome shotgun (WGS) entry which is preliminary data.</text>
</comment>
<dbReference type="PANTHER" id="PTHR43540">
    <property type="entry name" value="PEROXYUREIDOACRYLATE/UREIDOACRYLATE AMIDOHYDROLASE-RELATED"/>
    <property type="match status" value="1"/>
</dbReference>
<accession>A0ABW2E7I9</accession>
<dbReference type="SUPFAM" id="SSF52499">
    <property type="entry name" value="Isochorismatase-like hydrolases"/>
    <property type="match status" value="1"/>
</dbReference>
<evidence type="ECO:0000259" key="2">
    <source>
        <dbReference type="Pfam" id="PF00857"/>
    </source>
</evidence>
<dbReference type="InterPro" id="IPR036380">
    <property type="entry name" value="Isochorismatase-like_sf"/>
</dbReference>